<dbReference type="PANTHER" id="PTHR46579:SF1">
    <property type="entry name" value="F5_8 TYPE C DOMAIN-CONTAINING PROTEIN"/>
    <property type="match status" value="1"/>
</dbReference>
<sequence length="1093" mass="123356">MNQTTRYLCVCKKYNFGRPHSVSLPTWYEHIQQAESDEERQRIRSAKALDDPCHPGTPSNPDHAAPSARRAAVVQAMSKRWHESTENTSRGRRKSARTTSSQHPPTILDYRTESSNLTLPQSPCPSLHRDPTPPPSPQHDPTPCPSPCGDPTPPPLPRGDPTPPPLPSHELYDSAPTEHPPHDLSDNPEVPLDHRDIIYQRRSQPTVDIEALARSAILRHMQESMQLIRALVNASLEDPVSKLDDDALSRLRSPPNYVVSISSPGVRYSISTYLALENASQKAYNRVCHAARQNFPDAAGINEVLSFYNVERTIAMYTGVHSLEHDMCRNTCLAFTGPFSALECCPTCGTSRWIEEVLQGTRSHSKVPAQKFTTIPIGPQIQALYRHTSTAADMDYLRKRTNEVLSHIRNTGQIPVLDDVVMGWDYIGAVLDGDIKPDDVVLMVSLDGAQLFDSKESDCWIYIWIIVNLPPDKRYRKLHVCPGGFIPGPNKPKNVDSFLFPGFHHLAALQNEGLSIWNAQTDTRYISYPYLLFTTADGPGLVYWDGMVGHSGKNGCRVYCGTLGRRKHHGKHYYPALLQPRDRSIHGSNHPDIDVFNLPLGGSTEYTENLKVIVAVANMTQWASKKTETGLTKPPLILGLKPTRCLGIPLCMTTDIMHLAGNISDLLISLWRGTMDCSPGDDKDNWDWTVLADENTWREHGEEIEHAGLCLPSSYDRKPRNIAEKINTQYKTWEFQLYTFGLAPIFLYNVLPMAYWTNFCKLVRGFQIMCQTAITHDEILDAHALLCGWEFEFENLYYNLRECRLQFVRPCVHQVVHLVSEAIHKGPPICYAQWTMERTIGNLGEQIRQPSKPFANISREGVRRCQINSLLSVMPELNESTECLPQGAVDLGDGYALLRKRAKHPIAPQGDVALAISQFLGPGHELPHIQKWARLRLPNGQIARSAWRECLRPPDRVRISRNVKFFHEGEIRCGEVQYFTRLAVSNMPANENQQRFNFIDIAVVRMYSLPDHHLLRLSSQVMAASLLLEELKVIRVKCIEGVIAMIPRHIQTHSGSDMTMYCMMERPGYNVSNLGIMYGVYENDDDDEGNDVE</sequence>
<gene>
    <name evidence="2" type="ORF">PISMIDRAFT_14649</name>
</gene>
<feature type="compositionally biased region" description="Basic and acidic residues" evidence="1">
    <location>
        <begin position="179"/>
        <end position="190"/>
    </location>
</feature>
<dbReference type="Proteomes" id="UP000054018">
    <property type="component" value="Unassembled WGS sequence"/>
</dbReference>
<evidence type="ECO:0000313" key="3">
    <source>
        <dbReference type="Proteomes" id="UP000054018"/>
    </source>
</evidence>
<keyword evidence="3" id="KW-1185">Reference proteome</keyword>
<dbReference type="HOGENOM" id="CLU_007337_0_1_1"/>
<reference evidence="2 3" key="1">
    <citation type="submission" date="2014-04" db="EMBL/GenBank/DDBJ databases">
        <authorList>
            <consortium name="DOE Joint Genome Institute"/>
            <person name="Kuo A."/>
            <person name="Kohler A."/>
            <person name="Costa M.D."/>
            <person name="Nagy L.G."/>
            <person name="Floudas D."/>
            <person name="Copeland A."/>
            <person name="Barry K.W."/>
            <person name="Cichocki N."/>
            <person name="Veneault-Fourrey C."/>
            <person name="LaButti K."/>
            <person name="Lindquist E.A."/>
            <person name="Lipzen A."/>
            <person name="Lundell T."/>
            <person name="Morin E."/>
            <person name="Murat C."/>
            <person name="Sun H."/>
            <person name="Tunlid A."/>
            <person name="Henrissat B."/>
            <person name="Grigoriev I.V."/>
            <person name="Hibbett D.S."/>
            <person name="Martin F."/>
            <person name="Nordberg H.P."/>
            <person name="Cantor M.N."/>
            <person name="Hua S.X."/>
        </authorList>
    </citation>
    <scope>NUCLEOTIDE SEQUENCE [LARGE SCALE GENOMIC DNA]</scope>
    <source>
        <strain evidence="2 3">441</strain>
    </source>
</reference>
<evidence type="ECO:0008006" key="4">
    <source>
        <dbReference type="Google" id="ProtNLM"/>
    </source>
</evidence>
<dbReference type="InterPro" id="IPR004242">
    <property type="entry name" value="Transposase_21"/>
</dbReference>
<dbReference type="AlphaFoldDB" id="A0A0C9YVN6"/>
<accession>A0A0C9YVN6</accession>
<evidence type="ECO:0000313" key="2">
    <source>
        <dbReference type="EMBL" id="KIK18004.1"/>
    </source>
</evidence>
<protein>
    <recommendedName>
        <fullName evidence="4">Transposase family Tnp2 protein</fullName>
    </recommendedName>
</protein>
<feature type="region of interest" description="Disordered" evidence="1">
    <location>
        <begin position="48"/>
        <end position="190"/>
    </location>
</feature>
<proteinExistence type="predicted"/>
<dbReference type="Pfam" id="PF02992">
    <property type="entry name" value="Transposase_21"/>
    <property type="match status" value="1"/>
</dbReference>
<feature type="compositionally biased region" description="Pro residues" evidence="1">
    <location>
        <begin position="132"/>
        <end position="167"/>
    </location>
</feature>
<dbReference type="EMBL" id="KN833814">
    <property type="protein sequence ID" value="KIK18004.1"/>
    <property type="molecule type" value="Genomic_DNA"/>
</dbReference>
<reference evidence="3" key="2">
    <citation type="submission" date="2015-01" db="EMBL/GenBank/DDBJ databases">
        <title>Evolutionary Origins and Diversification of the Mycorrhizal Mutualists.</title>
        <authorList>
            <consortium name="DOE Joint Genome Institute"/>
            <consortium name="Mycorrhizal Genomics Consortium"/>
            <person name="Kohler A."/>
            <person name="Kuo A."/>
            <person name="Nagy L.G."/>
            <person name="Floudas D."/>
            <person name="Copeland A."/>
            <person name="Barry K.W."/>
            <person name="Cichocki N."/>
            <person name="Veneault-Fourrey C."/>
            <person name="LaButti K."/>
            <person name="Lindquist E.A."/>
            <person name="Lipzen A."/>
            <person name="Lundell T."/>
            <person name="Morin E."/>
            <person name="Murat C."/>
            <person name="Riley R."/>
            <person name="Ohm R."/>
            <person name="Sun H."/>
            <person name="Tunlid A."/>
            <person name="Henrissat B."/>
            <person name="Grigoriev I.V."/>
            <person name="Hibbett D.S."/>
            <person name="Martin F."/>
        </authorList>
    </citation>
    <scope>NUCLEOTIDE SEQUENCE [LARGE SCALE GENOMIC DNA]</scope>
    <source>
        <strain evidence="3">441</strain>
    </source>
</reference>
<evidence type="ECO:0000256" key="1">
    <source>
        <dbReference type="SAM" id="MobiDB-lite"/>
    </source>
</evidence>
<dbReference type="OrthoDB" id="2669721at2759"/>
<dbReference type="PANTHER" id="PTHR46579">
    <property type="entry name" value="F5/8 TYPE C DOMAIN-CONTAINING PROTEIN-RELATED"/>
    <property type="match status" value="1"/>
</dbReference>
<name>A0A0C9YVN6_9AGAM</name>
<organism evidence="2 3">
    <name type="scientific">Pisolithus microcarpus 441</name>
    <dbReference type="NCBI Taxonomy" id="765257"/>
    <lineage>
        <taxon>Eukaryota</taxon>
        <taxon>Fungi</taxon>
        <taxon>Dikarya</taxon>
        <taxon>Basidiomycota</taxon>
        <taxon>Agaricomycotina</taxon>
        <taxon>Agaricomycetes</taxon>
        <taxon>Agaricomycetidae</taxon>
        <taxon>Boletales</taxon>
        <taxon>Sclerodermatineae</taxon>
        <taxon>Pisolithaceae</taxon>
        <taxon>Pisolithus</taxon>
    </lineage>
</organism>